<dbReference type="InterPro" id="IPR015422">
    <property type="entry name" value="PyrdxlP-dep_Trfase_small"/>
</dbReference>
<dbReference type="GO" id="GO:0004400">
    <property type="term" value="F:histidinol-phosphate transaminase activity"/>
    <property type="evidence" value="ECO:0007669"/>
    <property type="project" value="UniProtKB-UniRule"/>
</dbReference>
<evidence type="ECO:0000256" key="9">
    <source>
        <dbReference type="ARBA" id="ARBA00023102"/>
    </source>
</evidence>
<accession>A0A1H8S8C6</accession>
<evidence type="ECO:0000256" key="10">
    <source>
        <dbReference type="ARBA" id="ARBA00047481"/>
    </source>
</evidence>
<keyword evidence="14" id="KW-1185">Reference proteome</keyword>
<evidence type="ECO:0000256" key="1">
    <source>
        <dbReference type="ARBA" id="ARBA00001933"/>
    </source>
</evidence>
<dbReference type="HAMAP" id="MF_01023">
    <property type="entry name" value="HisC_aminotrans_2"/>
    <property type="match status" value="1"/>
</dbReference>
<organism evidence="13 14">
    <name type="scientific">Aquisalimonas asiatica</name>
    <dbReference type="NCBI Taxonomy" id="406100"/>
    <lineage>
        <taxon>Bacteria</taxon>
        <taxon>Pseudomonadati</taxon>
        <taxon>Pseudomonadota</taxon>
        <taxon>Gammaproteobacteria</taxon>
        <taxon>Chromatiales</taxon>
        <taxon>Ectothiorhodospiraceae</taxon>
        <taxon>Aquisalimonas</taxon>
    </lineage>
</organism>
<comment type="cofactor">
    <cofactor evidence="1 11">
        <name>pyridoxal 5'-phosphate</name>
        <dbReference type="ChEBI" id="CHEBI:597326"/>
    </cofactor>
</comment>
<dbReference type="UniPathway" id="UPA00031">
    <property type="reaction ID" value="UER00012"/>
</dbReference>
<evidence type="ECO:0000256" key="4">
    <source>
        <dbReference type="ARBA" id="ARBA00011738"/>
    </source>
</evidence>
<dbReference type="NCBIfam" id="TIGR01141">
    <property type="entry name" value="hisC"/>
    <property type="match status" value="1"/>
</dbReference>
<dbReference type="InterPro" id="IPR015421">
    <property type="entry name" value="PyrdxlP-dep_Trfase_major"/>
</dbReference>
<dbReference type="Proteomes" id="UP000199657">
    <property type="component" value="Unassembled WGS sequence"/>
</dbReference>
<dbReference type="GO" id="GO:0000105">
    <property type="term" value="P:L-histidine biosynthetic process"/>
    <property type="evidence" value="ECO:0007669"/>
    <property type="project" value="UniProtKB-UniRule"/>
</dbReference>
<dbReference type="InterPro" id="IPR005861">
    <property type="entry name" value="HisP_aminotrans"/>
</dbReference>
<dbReference type="EC" id="2.6.1.9" evidence="11"/>
<comment type="catalytic activity">
    <reaction evidence="10 11">
        <text>L-histidinol phosphate + 2-oxoglutarate = 3-(imidazol-4-yl)-2-oxopropyl phosphate + L-glutamate</text>
        <dbReference type="Rhea" id="RHEA:23744"/>
        <dbReference type="ChEBI" id="CHEBI:16810"/>
        <dbReference type="ChEBI" id="CHEBI:29985"/>
        <dbReference type="ChEBI" id="CHEBI:57766"/>
        <dbReference type="ChEBI" id="CHEBI:57980"/>
        <dbReference type="EC" id="2.6.1.9"/>
    </reaction>
</comment>
<name>A0A1H8S8C6_9GAMM</name>
<evidence type="ECO:0000256" key="8">
    <source>
        <dbReference type="ARBA" id="ARBA00022898"/>
    </source>
</evidence>
<evidence type="ECO:0000256" key="6">
    <source>
        <dbReference type="ARBA" id="ARBA00022605"/>
    </source>
</evidence>
<evidence type="ECO:0000256" key="11">
    <source>
        <dbReference type="HAMAP-Rule" id="MF_01023"/>
    </source>
</evidence>
<sequence>MSRSDDRNARITRLVRPAVQAVQAYHVPPAQGMVKLDAMENPYPWPGELRDAWLAALADVSANRYPDPTAAALKAQLRRDGGVPDAAGLLLGNGSDELIQLLALALGGEGRVVLAPGPGFAMYRLIAAFTGLEYQEVPLADEDFALDEGAMLAAIARHQPTVIYLAYPNNPTGNAFDAAAMEAVIEAAPGVVVIDEAYEPFCGRTWMSALERYDHLLVMRTVSKMGLAGLRLGYLAGHPDWLAQLEKCRLPYNINVLTQASATFALEHGDRLRAQTDSLRAERERLFEALQVRDGLQQVWPSEANFITFRTQPGRAGGVHASLRENGVLIKNLDGSHPLLSDCLRVTVGTADENARFLVALDAAIG</sequence>
<dbReference type="Gene3D" id="3.40.640.10">
    <property type="entry name" value="Type I PLP-dependent aspartate aminotransferase-like (Major domain)"/>
    <property type="match status" value="1"/>
</dbReference>
<dbReference type="STRING" id="406100.SAMN04488052_102594"/>
<evidence type="ECO:0000313" key="13">
    <source>
        <dbReference type="EMBL" id="SEO74980.1"/>
    </source>
</evidence>
<gene>
    <name evidence="11" type="primary">hisC</name>
    <name evidence="13" type="ORF">SAMN04488052_102594</name>
</gene>
<evidence type="ECO:0000313" key="14">
    <source>
        <dbReference type="Proteomes" id="UP000199657"/>
    </source>
</evidence>
<evidence type="ECO:0000256" key="5">
    <source>
        <dbReference type="ARBA" id="ARBA00022576"/>
    </source>
</evidence>
<dbReference type="GO" id="GO:0030170">
    <property type="term" value="F:pyridoxal phosphate binding"/>
    <property type="evidence" value="ECO:0007669"/>
    <property type="project" value="InterPro"/>
</dbReference>
<dbReference type="PANTHER" id="PTHR42885:SF2">
    <property type="entry name" value="HISTIDINOL-PHOSPHATE AMINOTRANSFERASE"/>
    <property type="match status" value="1"/>
</dbReference>
<reference evidence="13 14" key="1">
    <citation type="submission" date="2016-10" db="EMBL/GenBank/DDBJ databases">
        <authorList>
            <person name="de Groot N.N."/>
        </authorList>
    </citation>
    <scope>NUCLEOTIDE SEQUENCE [LARGE SCALE GENOMIC DNA]</scope>
    <source>
        <strain evidence="13 14">CGMCC 1.6291</strain>
    </source>
</reference>
<proteinExistence type="inferred from homology"/>
<dbReference type="Pfam" id="PF00155">
    <property type="entry name" value="Aminotran_1_2"/>
    <property type="match status" value="1"/>
</dbReference>
<keyword evidence="8 11" id="KW-0663">Pyridoxal phosphate</keyword>
<keyword evidence="6 11" id="KW-0028">Amino-acid biosynthesis</keyword>
<keyword evidence="7 11" id="KW-0808">Transferase</keyword>
<dbReference type="Gene3D" id="3.90.1150.10">
    <property type="entry name" value="Aspartate Aminotransferase, domain 1"/>
    <property type="match status" value="1"/>
</dbReference>
<evidence type="ECO:0000256" key="3">
    <source>
        <dbReference type="ARBA" id="ARBA00007970"/>
    </source>
</evidence>
<dbReference type="InterPro" id="IPR004839">
    <property type="entry name" value="Aminotransferase_I/II_large"/>
</dbReference>
<dbReference type="OrthoDB" id="9809616at2"/>
<dbReference type="CDD" id="cd00609">
    <property type="entry name" value="AAT_like"/>
    <property type="match status" value="1"/>
</dbReference>
<feature type="domain" description="Aminotransferase class I/classII large" evidence="12">
    <location>
        <begin position="33"/>
        <end position="360"/>
    </location>
</feature>
<dbReference type="PANTHER" id="PTHR42885">
    <property type="entry name" value="HISTIDINOL-PHOSPHATE AMINOTRANSFERASE-RELATED"/>
    <property type="match status" value="1"/>
</dbReference>
<evidence type="ECO:0000256" key="2">
    <source>
        <dbReference type="ARBA" id="ARBA00005011"/>
    </source>
</evidence>
<evidence type="ECO:0000256" key="7">
    <source>
        <dbReference type="ARBA" id="ARBA00022679"/>
    </source>
</evidence>
<keyword evidence="9 11" id="KW-0368">Histidine biosynthesis</keyword>
<dbReference type="EMBL" id="FOEG01000002">
    <property type="protein sequence ID" value="SEO74980.1"/>
    <property type="molecule type" value="Genomic_DNA"/>
</dbReference>
<comment type="similarity">
    <text evidence="3 11">Belongs to the class-II pyridoxal-phosphate-dependent aminotransferase family. Histidinol-phosphate aminotransferase subfamily.</text>
</comment>
<feature type="modified residue" description="N6-(pyridoxal phosphate)lysine" evidence="11">
    <location>
        <position position="224"/>
    </location>
</feature>
<dbReference type="SUPFAM" id="SSF53383">
    <property type="entry name" value="PLP-dependent transferases"/>
    <property type="match status" value="1"/>
</dbReference>
<dbReference type="InterPro" id="IPR015424">
    <property type="entry name" value="PyrdxlP-dep_Trfase"/>
</dbReference>
<evidence type="ECO:0000259" key="12">
    <source>
        <dbReference type="Pfam" id="PF00155"/>
    </source>
</evidence>
<comment type="pathway">
    <text evidence="2 11">Amino-acid biosynthesis; L-histidine biosynthesis; L-histidine from 5-phospho-alpha-D-ribose 1-diphosphate: step 7/9.</text>
</comment>
<keyword evidence="5 11" id="KW-0032">Aminotransferase</keyword>
<protein>
    <recommendedName>
        <fullName evidence="11">Histidinol-phosphate aminotransferase</fullName>
        <ecNumber evidence="11">2.6.1.9</ecNumber>
    </recommendedName>
    <alternativeName>
        <fullName evidence="11">Imidazole acetol-phosphate transaminase</fullName>
    </alternativeName>
</protein>
<dbReference type="AlphaFoldDB" id="A0A1H8S8C6"/>
<dbReference type="RefSeq" id="WP_091641642.1">
    <property type="nucleotide sequence ID" value="NZ_FOEG01000002.1"/>
</dbReference>
<comment type="subunit">
    <text evidence="4 11">Homodimer.</text>
</comment>